<dbReference type="EMBL" id="CP007029">
    <property type="protein sequence ID" value="AHE97403.1"/>
    <property type="molecule type" value="Genomic_DNA"/>
</dbReference>
<dbReference type="Gene3D" id="3.10.129.10">
    <property type="entry name" value="Hotdog Thioesterase"/>
    <property type="match status" value="1"/>
</dbReference>
<protein>
    <submittedName>
        <fullName evidence="3">4-hydroxybenzoyl-CoA thioesterase</fullName>
    </submittedName>
</protein>
<gene>
    <name evidence="3" type="ORF">THITH_02905</name>
</gene>
<reference evidence="3 4" key="1">
    <citation type="submission" date="2013-12" db="EMBL/GenBank/DDBJ databases">
        <authorList>
            <consortium name="DOE Joint Genome Institute"/>
            <person name="Muyzer G."/>
            <person name="Huntemann M."/>
            <person name="Han J."/>
            <person name="Chen A."/>
            <person name="Kyrpides N."/>
            <person name="Mavromatis K."/>
            <person name="Markowitz V."/>
            <person name="Palaniappan K."/>
            <person name="Ivanova N."/>
            <person name="Schaumberg A."/>
            <person name="Pati A."/>
            <person name="Liolios K."/>
            <person name="Nordberg H.P."/>
            <person name="Cantor M.N."/>
            <person name="Hua S.X."/>
            <person name="Woyke T."/>
        </authorList>
    </citation>
    <scope>NUCLEOTIDE SEQUENCE [LARGE SCALE GENOMIC DNA]</scope>
    <source>
        <strain evidence="3 4">ARh 1</strain>
    </source>
</reference>
<organism evidence="3 4">
    <name type="scientific">Thioalkalivibrio paradoxus ARh 1</name>
    <dbReference type="NCBI Taxonomy" id="713585"/>
    <lineage>
        <taxon>Bacteria</taxon>
        <taxon>Pseudomonadati</taxon>
        <taxon>Pseudomonadota</taxon>
        <taxon>Gammaproteobacteria</taxon>
        <taxon>Chromatiales</taxon>
        <taxon>Ectothiorhodospiraceae</taxon>
        <taxon>Thioalkalivibrio</taxon>
    </lineage>
</organism>
<dbReference type="SUPFAM" id="SSF54637">
    <property type="entry name" value="Thioesterase/thiol ester dehydrase-isomerase"/>
    <property type="match status" value="1"/>
</dbReference>
<dbReference type="AlphaFoldDB" id="W0DK81"/>
<keyword evidence="2" id="KW-0378">Hydrolase</keyword>
<name>W0DK81_9GAMM</name>
<dbReference type="PANTHER" id="PTHR31793">
    <property type="entry name" value="4-HYDROXYBENZOYL-COA THIOESTERASE FAMILY MEMBER"/>
    <property type="match status" value="1"/>
</dbReference>
<dbReference type="NCBIfam" id="TIGR02799">
    <property type="entry name" value="thio_ybgC"/>
    <property type="match status" value="1"/>
</dbReference>
<dbReference type="STRING" id="713585.THITH_02905"/>
<dbReference type="Pfam" id="PF13279">
    <property type="entry name" value="4HBT_2"/>
    <property type="match status" value="1"/>
</dbReference>
<dbReference type="HOGENOM" id="CLU_101141_7_1_6"/>
<comment type="similarity">
    <text evidence="1">Belongs to the 4-hydroxybenzoyl-CoA thioesterase family.</text>
</comment>
<evidence type="ECO:0000256" key="1">
    <source>
        <dbReference type="ARBA" id="ARBA00005953"/>
    </source>
</evidence>
<dbReference type="KEGG" id="tti:THITH_02905"/>
<dbReference type="PANTHER" id="PTHR31793:SF37">
    <property type="entry name" value="ACYL-COA THIOESTER HYDROLASE YBGC"/>
    <property type="match status" value="1"/>
</dbReference>
<dbReference type="FunFam" id="3.10.129.10:FF:000004">
    <property type="entry name" value="Tol-pal system-associated acyl-CoA thioesterase"/>
    <property type="match status" value="1"/>
</dbReference>
<dbReference type="GO" id="GO:0047617">
    <property type="term" value="F:fatty acyl-CoA hydrolase activity"/>
    <property type="evidence" value="ECO:0007669"/>
    <property type="project" value="TreeGrafter"/>
</dbReference>
<keyword evidence="4" id="KW-1185">Reference proteome</keyword>
<dbReference type="RefSeq" id="WP_006746016.1">
    <property type="nucleotide sequence ID" value="NZ_CP007029.1"/>
</dbReference>
<accession>W0DK81</accession>
<dbReference type="InterPro" id="IPR029069">
    <property type="entry name" value="HotDog_dom_sf"/>
</dbReference>
<dbReference type="InterPro" id="IPR006684">
    <property type="entry name" value="YbgC/YbaW"/>
</dbReference>
<dbReference type="PIRSF" id="PIRSF003230">
    <property type="entry name" value="YbgC"/>
    <property type="match status" value="1"/>
</dbReference>
<dbReference type="InterPro" id="IPR014166">
    <property type="entry name" value="Tol-Pal_acyl-CoA_thioesterase"/>
</dbReference>
<evidence type="ECO:0000256" key="2">
    <source>
        <dbReference type="ARBA" id="ARBA00022801"/>
    </source>
</evidence>
<dbReference type="OrthoDB" id="9808429at2"/>
<proteinExistence type="inferred from homology"/>
<dbReference type="CDD" id="cd00586">
    <property type="entry name" value="4HBT"/>
    <property type="match status" value="1"/>
</dbReference>
<evidence type="ECO:0000313" key="3">
    <source>
        <dbReference type="EMBL" id="AHE97403.1"/>
    </source>
</evidence>
<sequence length="150" mass="16546">MVAASSPAGGERGAAFVWPVRVYYEDTDAGGVVYYANYLKFMERARTEWLRGRGFEQDRLRIDSGILFVVRSVALELRRPARFNDALSVSCRPVALGRASLDVAQVVWRDATELARATVRLACVDAERFVPVAIPAPVRAAVESDLGDEL</sequence>
<dbReference type="NCBIfam" id="TIGR00051">
    <property type="entry name" value="YbgC/FadM family acyl-CoA thioesterase"/>
    <property type="match status" value="1"/>
</dbReference>
<dbReference type="Proteomes" id="UP000005289">
    <property type="component" value="Chromosome"/>
</dbReference>
<dbReference type="InterPro" id="IPR050563">
    <property type="entry name" value="4-hydroxybenzoyl-CoA_TE"/>
</dbReference>
<evidence type="ECO:0000313" key="4">
    <source>
        <dbReference type="Proteomes" id="UP000005289"/>
    </source>
</evidence>